<comment type="function">
    <text evidence="5">Responsible for synthesis of pseudouridine from uracil-55 in the psi GC loop of transfer RNAs.</text>
</comment>
<evidence type="ECO:0000256" key="4">
    <source>
        <dbReference type="ARBA" id="ARBA00023235"/>
    </source>
</evidence>
<gene>
    <name evidence="5 8" type="primary">truB</name>
    <name evidence="8" type="ORF">DDZ13_14590</name>
</gene>
<dbReference type="Pfam" id="PF16198">
    <property type="entry name" value="TruB_C_2"/>
    <property type="match status" value="1"/>
</dbReference>
<dbReference type="Gene3D" id="3.30.2350.10">
    <property type="entry name" value="Pseudouridine synthase"/>
    <property type="match status" value="1"/>
</dbReference>
<dbReference type="InterPro" id="IPR014780">
    <property type="entry name" value="tRNA_psdUridine_synth_TruB"/>
</dbReference>
<dbReference type="EC" id="5.4.99.25" evidence="5"/>
<dbReference type="InterPro" id="IPR032819">
    <property type="entry name" value="TruB_C"/>
</dbReference>
<dbReference type="CDD" id="cd02573">
    <property type="entry name" value="PseudoU_synth_EcTruB"/>
    <property type="match status" value="1"/>
</dbReference>
<dbReference type="InParanoid" id="A0A317ZG71"/>
<evidence type="ECO:0000256" key="1">
    <source>
        <dbReference type="ARBA" id="ARBA00000385"/>
    </source>
</evidence>
<sequence>MSQNQTDTPEGILLVDKPQGITSHDVVSKLRRVFHIKKIGHAGTLDPMATGLLVMLVGKATKVSQYLMSMDKEYTGTIRLGQTTDSQDADGEVVEERPVPDLTEGTILKEMKAFIGDQYQTPPMFSAKKVKGQPLYKLARKGKTVEREPRVINIAKFELSRFASPELDFLVACSKGTYVRTIAHDLGERLGCGGHLCGLRRTGVGKFRIEKADTIEAIESMSPSALRKRLIPVLQAVPSHAL</sequence>
<dbReference type="GO" id="GO:0031119">
    <property type="term" value="P:tRNA pseudouridine synthesis"/>
    <property type="evidence" value="ECO:0007669"/>
    <property type="project" value="UniProtKB-UniRule"/>
</dbReference>
<comment type="similarity">
    <text evidence="2 5">Belongs to the pseudouridine synthase TruB family. Type 1 subfamily.</text>
</comment>
<keyword evidence="9" id="KW-1185">Reference proteome</keyword>
<dbReference type="FunCoup" id="A0A317ZG71">
    <property type="interactions" value="457"/>
</dbReference>
<reference evidence="8 9" key="1">
    <citation type="submission" date="2018-05" db="EMBL/GenBank/DDBJ databases">
        <title>Coraliomargarita sinensis sp. nov., isolated from a marine solar saltern.</title>
        <authorList>
            <person name="Zhou L.Y."/>
        </authorList>
    </citation>
    <scope>NUCLEOTIDE SEQUENCE [LARGE SCALE GENOMIC DNA]</scope>
    <source>
        <strain evidence="8 9">WN38</strain>
    </source>
</reference>
<dbReference type="InterPro" id="IPR020103">
    <property type="entry name" value="PsdUridine_synth_cat_dom_sf"/>
</dbReference>
<dbReference type="NCBIfam" id="TIGR00431">
    <property type="entry name" value="TruB"/>
    <property type="match status" value="1"/>
</dbReference>
<name>A0A317ZG71_9BACT</name>
<accession>A0A317ZG71</accession>
<dbReference type="PANTHER" id="PTHR13767">
    <property type="entry name" value="TRNA-PSEUDOURIDINE SYNTHASE"/>
    <property type="match status" value="1"/>
</dbReference>
<comment type="caution">
    <text evidence="8">The sequence shown here is derived from an EMBL/GenBank/DDBJ whole genome shotgun (WGS) entry which is preliminary data.</text>
</comment>
<feature type="domain" description="tRNA pseudouridylate synthase B C-terminal" evidence="7">
    <location>
        <begin position="180"/>
        <end position="236"/>
    </location>
</feature>
<keyword evidence="4 5" id="KW-0413">Isomerase</keyword>
<feature type="domain" description="Pseudouridine synthase II N-terminal" evidence="6">
    <location>
        <begin position="31"/>
        <end position="179"/>
    </location>
</feature>
<dbReference type="GO" id="GO:0003723">
    <property type="term" value="F:RNA binding"/>
    <property type="evidence" value="ECO:0007669"/>
    <property type="project" value="InterPro"/>
</dbReference>
<feature type="active site" description="Nucleophile" evidence="5">
    <location>
        <position position="46"/>
    </location>
</feature>
<evidence type="ECO:0000256" key="5">
    <source>
        <dbReference type="HAMAP-Rule" id="MF_01080"/>
    </source>
</evidence>
<proteinExistence type="inferred from homology"/>
<dbReference type="EMBL" id="QHJQ01000015">
    <property type="protein sequence ID" value="PXA02928.1"/>
    <property type="molecule type" value="Genomic_DNA"/>
</dbReference>
<protein>
    <recommendedName>
        <fullName evidence="5">tRNA pseudouridine synthase B</fullName>
        <ecNumber evidence="5">5.4.99.25</ecNumber>
    </recommendedName>
    <alternativeName>
        <fullName evidence="5">tRNA pseudouridine(55) synthase</fullName>
        <shortName evidence="5">Psi55 synthase</shortName>
    </alternativeName>
    <alternativeName>
        <fullName evidence="5">tRNA pseudouridylate synthase</fullName>
    </alternativeName>
    <alternativeName>
        <fullName evidence="5">tRNA-uridine isomerase</fullName>
    </alternativeName>
</protein>
<evidence type="ECO:0000259" key="6">
    <source>
        <dbReference type="Pfam" id="PF01509"/>
    </source>
</evidence>
<evidence type="ECO:0000256" key="3">
    <source>
        <dbReference type="ARBA" id="ARBA00022694"/>
    </source>
</evidence>
<dbReference type="PANTHER" id="PTHR13767:SF2">
    <property type="entry name" value="PSEUDOURIDYLATE SYNTHASE TRUB1"/>
    <property type="match status" value="1"/>
</dbReference>
<dbReference type="Proteomes" id="UP000247099">
    <property type="component" value="Unassembled WGS sequence"/>
</dbReference>
<dbReference type="HAMAP" id="MF_01080">
    <property type="entry name" value="TruB_bact"/>
    <property type="match status" value="1"/>
</dbReference>
<evidence type="ECO:0000259" key="7">
    <source>
        <dbReference type="Pfam" id="PF16198"/>
    </source>
</evidence>
<dbReference type="Pfam" id="PF01509">
    <property type="entry name" value="TruB_N"/>
    <property type="match status" value="1"/>
</dbReference>
<dbReference type="InterPro" id="IPR002501">
    <property type="entry name" value="PsdUridine_synth_N"/>
</dbReference>
<evidence type="ECO:0000313" key="8">
    <source>
        <dbReference type="EMBL" id="PXA02928.1"/>
    </source>
</evidence>
<organism evidence="8 9">
    <name type="scientific">Coraliomargarita sinensis</name>
    <dbReference type="NCBI Taxonomy" id="2174842"/>
    <lineage>
        <taxon>Bacteria</taxon>
        <taxon>Pseudomonadati</taxon>
        <taxon>Verrucomicrobiota</taxon>
        <taxon>Opitutia</taxon>
        <taxon>Puniceicoccales</taxon>
        <taxon>Coraliomargaritaceae</taxon>
        <taxon>Coraliomargarita</taxon>
    </lineage>
</organism>
<comment type="catalytic activity">
    <reaction evidence="1 5">
        <text>uridine(55) in tRNA = pseudouridine(55) in tRNA</text>
        <dbReference type="Rhea" id="RHEA:42532"/>
        <dbReference type="Rhea" id="RHEA-COMP:10101"/>
        <dbReference type="Rhea" id="RHEA-COMP:10102"/>
        <dbReference type="ChEBI" id="CHEBI:65314"/>
        <dbReference type="ChEBI" id="CHEBI:65315"/>
        <dbReference type="EC" id="5.4.99.25"/>
    </reaction>
</comment>
<dbReference type="SUPFAM" id="SSF55120">
    <property type="entry name" value="Pseudouridine synthase"/>
    <property type="match status" value="1"/>
</dbReference>
<dbReference type="OrthoDB" id="9802309at2"/>
<dbReference type="FunFam" id="3.30.2350.10:FF:000011">
    <property type="entry name" value="tRNA pseudouridine synthase B"/>
    <property type="match status" value="1"/>
</dbReference>
<keyword evidence="3 5" id="KW-0819">tRNA processing</keyword>
<evidence type="ECO:0000256" key="2">
    <source>
        <dbReference type="ARBA" id="ARBA00005642"/>
    </source>
</evidence>
<evidence type="ECO:0000313" key="9">
    <source>
        <dbReference type="Proteomes" id="UP000247099"/>
    </source>
</evidence>
<dbReference type="GO" id="GO:1990481">
    <property type="term" value="P:mRNA pseudouridine synthesis"/>
    <property type="evidence" value="ECO:0007669"/>
    <property type="project" value="TreeGrafter"/>
</dbReference>
<dbReference type="RefSeq" id="WP_110132200.1">
    <property type="nucleotide sequence ID" value="NZ_QHJQ01000015.1"/>
</dbReference>
<dbReference type="GO" id="GO:0160148">
    <property type="term" value="F:tRNA pseudouridine(55) synthase activity"/>
    <property type="evidence" value="ECO:0007669"/>
    <property type="project" value="UniProtKB-EC"/>
</dbReference>
<dbReference type="AlphaFoldDB" id="A0A317ZG71"/>